<accession>A0A0B7IZC2</accession>
<evidence type="ECO:0000313" key="2">
    <source>
        <dbReference type="Proteomes" id="UP000056322"/>
    </source>
</evidence>
<dbReference type="AlphaFoldDB" id="A0A0B7IZC2"/>
<name>A0A0B7IZC2_9PROT</name>
<dbReference type="KEGG" id="mbac:BN1209_0714"/>
<dbReference type="STRING" id="1581680.BN1209_0714"/>
<proteinExistence type="predicted"/>
<dbReference type="Proteomes" id="UP000056322">
    <property type="component" value="Chromosome 1"/>
</dbReference>
<reference evidence="2" key="1">
    <citation type="submission" date="2014-12" db="EMBL/GenBank/DDBJ databases">
        <authorList>
            <person name="Salcher M.M."/>
        </authorList>
    </citation>
    <scope>NUCLEOTIDE SEQUENCE [LARGE SCALE GENOMIC DNA]</scope>
    <source>
        <strain evidence="2">MMS-10A-171</strain>
    </source>
</reference>
<gene>
    <name evidence="1" type="ORF">BN1209_0714</name>
</gene>
<protein>
    <submittedName>
        <fullName evidence="1">Uncharacterized protein</fullName>
    </submittedName>
</protein>
<evidence type="ECO:0000313" key="1">
    <source>
        <dbReference type="EMBL" id="CEN55757.1"/>
    </source>
</evidence>
<dbReference type="OrthoDB" id="8534766at2"/>
<dbReference type="RefSeq" id="WP_045750983.1">
    <property type="nucleotide sequence ID" value="NZ_LN794158.1"/>
</dbReference>
<keyword evidence="2" id="KW-1185">Reference proteome</keyword>
<sequence>MADQQSTNQYSKNLSLLHALCLAEGRTEHDAPLSSNLEDYDPVKAASYLACYITAKAIKEASRSPADERYDNFDMLSVYQAFALMVYAYLVLPLGAEDVVADLEQDQIVIAKSLFAELTNEELADIVESGMRKFHLIGDADAEHWTHFREDFDKAVIAFLVAGTDDAAPFEKEELIPVLGAFLSMLCEAFA</sequence>
<dbReference type="EMBL" id="LN794158">
    <property type="protein sequence ID" value="CEN55757.1"/>
    <property type="molecule type" value="Genomic_DNA"/>
</dbReference>
<dbReference type="HOGENOM" id="CLU_1446114_0_0_4"/>
<organism evidence="1 2">
    <name type="scientific">Candidatus Methylopumilus turicensis</name>
    <dbReference type="NCBI Taxonomy" id="1581680"/>
    <lineage>
        <taxon>Bacteria</taxon>
        <taxon>Pseudomonadati</taxon>
        <taxon>Pseudomonadota</taxon>
        <taxon>Betaproteobacteria</taxon>
        <taxon>Nitrosomonadales</taxon>
        <taxon>Methylophilaceae</taxon>
        <taxon>Candidatus Methylopumilus</taxon>
    </lineage>
</organism>